<dbReference type="RefSeq" id="XP_013758246.1">
    <property type="nucleotide sequence ID" value="XM_013902792.1"/>
</dbReference>
<evidence type="ECO:0000313" key="11">
    <source>
        <dbReference type="EMBL" id="KNC48826.1"/>
    </source>
</evidence>
<evidence type="ECO:0000256" key="9">
    <source>
        <dbReference type="SAM" id="MobiDB-lite"/>
    </source>
</evidence>
<protein>
    <recommendedName>
        <fullName evidence="3">CST complex subunit STN1</fullName>
    </recommendedName>
    <alternativeName>
        <fullName evidence="8">Suppressor of cdc thirteen homolog</fullName>
    </alternativeName>
</protein>
<gene>
    <name evidence="11" type="ORF">AMSG_04571</name>
</gene>
<evidence type="ECO:0000256" key="2">
    <source>
        <dbReference type="ARBA" id="ARBA00004574"/>
    </source>
</evidence>
<keyword evidence="4" id="KW-0158">Chromosome</keyword>
<dbReference type="SUPFAM" id="SSF50249">
    <property type="entry name" value="Nucleic acid-binding proteins"/>
    <property type="match status" value="1"/>
</dbReference>
<sequence>MASLANTALFTGLDPLSWTYFRLPIASLYTGRKQDATAVGDDDLWSVSVAGRLVKAAEVTGMVVQVARRARHTQYLIDDGTGLLPVVCWLPDGVVDADADPDAPRVLGLGESVVARGRLSSFRGDLQMVADSVYASSDPHAEALSWLVATQLTVERYTKSFEPAQVLAPDLLAAAAELASRPPPALGREMDREQGAVDEGGEASGDEPPRDPQAVFADAVLGAIAATGTRSYAELRRLPELNAAAQVALAAVPSTVEAATRLKSLFVRTLARLVSDGLIFLQDEDADVYEAISVSRNLGPALLALVADARNHDVRPGDGSVSGVTASALVNLIAASPSFCNVARSRVFDAIAVLVDESYIFESAPRVYAAL</sequence>
<feature type="region of interest" description="Disordered" evidence="9">
    <location>
        <begin position="182"/>
        <end position="212"/>
    </location>
</feature>
<evidence type="ECO:0000256" key="6">
    <source>
        <dbReference type="ARBA" id="ARBA00023125"/>
    </source>
</evidence>
<evidence type="ECO:0000256" key="7">
    <source>
        <dbReference type="ARBA" id="ARBA00023242"/>
    </source>
</evidence>
<keyword evidence="12" id="KW-1185">Reference proteome</keyword>
<keyword evidence="7" id="KW-0539">Nucleus</keyword>
<dbReference type="GeneID" id="25564108"/>
<evidence type="ECO:0000256" key="8">
    <source>
        <dbReference type="ARBA" id="ARBA00030039"/>
    </source>
</evidence>
<dbReference type="AlphaFoldDB" id="A0A0L0D9R1"/>
<name>A0A0L0D9R1_THETB</name>
<dbReference type="GO" id="GO:0000781">
    <property type="term" value="C:chromosome, telomeric region"/>
    <property type="evidence" value="ECO:0007669"/>
    <property type="project" value="UniProtKB-SubCell"/>
</dbReference>
<reference evidence="11 12" key="1">
    <citation type="submission" date="2010-05" db="EMBL/GenBank/DDBJ databases">
        <title>The Genome Sequence of Thecamonas trahens ATCC 50062.</title>
        <authorList>
            <consortium name="The Broad Institute Genome Sequencing Platform"/>
            <person name="Russ C."/>
            <person name="Cuomo C."/>
            <person name="Shea T."/>
            <person name="Young S.K."/>
            <person name="Zeng Q."/>
            <person name="Koehrsen M."/>
            <person name="Haas B."/>
            <person name="Borodovsky M."/>
            <person name="Guigo R."/>
            <person name="Alvarado L."/>
            <person name="Berlin A."/>
            <person name="Bochicchio J."/>
            <person name="Borenstein D."/>
            <person name="Chapman S."/>
            <person name="Chen Z."/>
            <person name="Freedman E."/>
            <person name="Gellesch M."/>
            <person name="Goldberg J."/>
            <person name="Griggs A."/>
            <person name="Gujja S."/>
            <person name="Heilman E."/>
            <person name="Heiman D."/>
            <person name="Hepburn T."/>
            <person name="Howarth C."/>
            <person name="Jen D."/>
            <person name="Larson L."/>
            <person name="Mehta T."/>
            <person name="Park D."/>
            <person name="Pearson M."/>
            <person name="Roberts A."/>
            <person name="Saif S."/>
            <person name="Shenoy N."/>
            <person name="Sisk P."/>
            <person name="Stolte C."/>
            <person name="Sykes S."/>
            <person name="Thomson T."/>
            <person name="Walk T."/>
            <person name="White J."/>
            <person name="Yandava C."/>
            <person name="Burger G."/>
            <person name="Gray M.W."/>
            <person name="Holland P.W.H."/>
            <person name="King N."/>
            <person name="Lang F.B.F."/>
            <person name="Roger A.J."/>
            <person name="Ruiz-Trillo I."/>
            <person name="Lander E."/>
            <person name="Nusbaum C."/>
        </authorList>
    </citation>
    <scope>NUCLEOTIDE SEQUENCE [LARGE SCALE GENOMIC DNA]</scope>
    <source>
        <strain evidence="11 12">ATCC 50062</strain>
    </source>
</reference>
<feature type="domain" description="OB" evidence="10">
    <location>
        <begin position="59"/>
        <end position="133"/>
    </location>
</feature>
<evidence type="ECO:0000313" key="12">
    <source>
        <dbReference type="Proteomes" id="UP000054408"/>
    </source>
</evidence>
<keyword evidence="6" id="KW-0238">DNA-binding</keyword>
<dbReference type="PANTHER" id="PTHR13989">
    <property type="entry name" value="REPLICATION PROTEIN A-RELATED"/>
    <property type="match status" value="1"/>
</dbReference>
<dbReference type="InterPro" id="IPR012340">
    <property type="entry name" value="NA-bd_OB-fold"/>
</dbReference>
<accession>A0A0L0D9R1</accession>
<dbReference type="GO" id="GO:0003677">
    <property type="term" value="F:DNA binding"/>
    <property type="evidence" value="ECO:0007669"/>
    <property type="project" value="UniProtKB-KW"/>
</dbReference>
<dbReference type="Gene3D" id="2.40.50.140">
    <property type="entry name" value="Nucleic acid-binding proteins"/>
    <property type="match status" value="1"/>
</dbReference>
<dbReference type="GO" id="GO:0005634">
    <property type="term" value="C:nucleus"/>
    <property type="evidence" value="ECO:0007669"/>
    <property type="project" value="UniProtKB-SubCell"/>
</dbReference>
<dbReference type="EMBL" id="GL349452">
    <property type="protein sequence ID" value="KNC48826.1"/>
    <property type="molecule type" value="Genomic_DNA"/>
</dbReference>
<proteinExistence type="predicted"/>
<evidence type="ECO:0000256" key="5">
    <source>
        <dbReference type="ARBA" id="ARBA00022895"/>
    </source>
</evidence>
<keyword evidence="5" id="KW-0779">Telomere</keyword>
<dbReference type="Pfam" id="PF01336">
    <property type="entry name" value="tRNA_anti-codon"/>
    <property type="match status" value="1"/>
</dbReference>
<comment type="subcellular location">
    <subcellularLocation>
        <location evidence="2">Chromosome</location>
        <location evidence="2">Telomere</location>
    </subcellularLocation>
    <subcellularLocation>
        <location evidence="1">Nucleus</location>
    </subcellularLocation>
</comment>
<dbReference type="eggNOG" id="ENOG502SBUB">
    <property type="taxonomic scope" value="Eukaryota"/>
</dbReference>
<evidence type="ECO:0000256" key="1">
    <source>
        <dbReference type="ARBA" id="ARBA00004123"/>
    </source>
</evidence>
<dbReference type="Proteomes" id="UP000054408">
    <property type="component" value="Unassembled WGS sequence"/>
</dbReference>
<dbReference type="OMA" id="HERHAFV"/>
<dbReference type="InterPro" id="IPR004365">
    <property type="entry name" value="NA-bd_OB_tRNA"/>
</dbReference>
<evidence type="ECO:0000259" key="10">
    <source>
        <dbReference type="Pfam" id="PF01336"/>
    </source>
</evidence>
<evidence type="ECO:0000256" key="4">
    <source>
        <dbReference type="ARBA" id="ARBA00022454"/>
    </source>
</evidence>
<evidence type="ECO:0000256" key="3">
    <source>
        <dbReference type="ARBA" id="ARBA00017411"/>
    </source>
</evidence>
<dbReference type="PANTHER" id="PTHR13989:SF33">
    <property type="entry name" value="CST COMPLEX SUBUNIT STN1"/>
    <property type="match status" value="1"/>
</dbReference>
<dbReference type="InterPro" id="IPR040260">
    <property type="entry name" value="RFA2-like"/>
</dbReference>
<dbReference type="OrthoDB" id="77828at2759"/>
<organism evidence="11 12">
    <name type="scientific">Thecamonas trahens ATCC 50062</name>
    <dbReference type="NCBI Taxonomy" id="461836"/>
    <lineage>
        <taxon>Eukaryota</taxon>
        <taxon>Apusozoa</taxon>
        <taxon>Apusomonadida</taxon>
        <taxon>Apusomonadidae</taxon>
        <taxon>Thecamonas</taxon>
    </lineage>
</organism>